<comment type="caution">
    <text evidence="1">The sequence shown here is derived from an EMBL/GenBank/DDBJ whole genome shotgun (WGS) entry which is preliminary data.</text>
</comment>
<proteinExistence type="predicted"/>
<sequence length="83" mass="9691">MLLKDPELPYRHLLVRSPYSVPHLLPSHCLVSVRNLPASAWFHLAAEFPDSVALEYLRPLAEDHFLPPHRQTVHHIRHAMEWS</sequence>
<accession>J9FX64</accession>
<organism evidence="1">
    <name type="scientific">gut metagenome</name>
    <dbReference type="NCBI Taxonomy" id="749906"/>
    <lineage>
        <taxon>unclassified sequences</taxon>
        <taxon>metagenomes</taxon>
        <taxon>organismal metagenomes</taxon>
    </lineage>
</organism>
<dbReference type="AlphaFoldDB" id="J9FX64"/>
<gene>
    <name evidence="1" type="ORF">EVA_12776</name>
</gene>
<evidence type="ECO:0000313" key="1">
    <source>
        <dbReference type="EMBL" id="EJW99118.1"/>
    </source>
</evidence>
<protein>
    <submittedName>
        <fullName evidence="1">Uncharacterized protein</fullName>
    </submittedName>
</protein>
<name>J9FX64_9ZZZZ</name>
<dbReference type="EMBL" id="AMCI01003963">
    <property type="protein sequence ID" value="EJW99118.1"/>
    <property type="molecule type" value="Genomic_DNA"/>
</dbReference>
<reference evidence="1" key="1">
    <citation type="journal article" date="2012" name="PLoS ONE">
        <title>Gene sets for utilization of primary and secondary nutrition supplies in the distal gut of endangered iberian lynx.</title>
        <authorList>
            <person name="Alcaide M."/>
            <person name="Messina E."/>
            <person name="Richter M."/>
            <person name="Bargiela R."/>
            <person name="Peplies J."/>
            <person name="Huws S.A."/>
            <person name="Newbold C.J."/>
            <person name="Golyshin P.N."/>
            <person name="Simon M.A."/>
            <person name="Lopez G."/>
            <person name="Yakimov M.M."/>
            <person name="Ferrer M."/>
        </authorList>
    </citation>
    <scope>NUCLEOTIDE SEQUENCE</scope>
</reference>